<dbReference type="EMBL" id="NIDE01000004">
    <property type="protein sequence ID" value="OWK43370.1"/>
    <property type="molecule type" value="Genomic_DNA"/>
</dbReference>
<keyword evidence="3" id="KW-1185">Reference proteome</keyword>
<keyword evidence="1" id="KW-1133">Transmembrane helix</keyword>
<feature type="transmembrane region" description="Helical" evidence="1">
    <location>
        <begin position="40"/>
        <end position="60"/>
    </location>
</feature>
<protein>
    <submittedName>
        <fullName evidence="2">Uncharacterized protein</fullName>
    </submittedName>
</protein>
<name>A0A225DPH0_9BACT</name>
<comment type="caution">
    <text evidence="2">The sequence shown here is derived from an EMBL/GenBank/DDBJ whole genome shotgun (WGS) entry which is preliminary data.</text>
</comment>
<proteinExistence type="predicted"/>
<evidence type="ECO:0000313" key="2">
    <source>
        <dbReference type="EMBL" id="OWK43370.1"/>
    </source>
</evidence>
<keyword evidence="1" id="KW-0472">Membrane</keyword>
<dbReference type="Proteomes" id="UP000214646">
    <property type="component" value="Unassembled WGS sequence"/>
</dbReference>
<evidence type="ECO:0000313" key="3">
    <source>
        <dbReference type="Proteomes" id="UP000214646"/>
    </source>
</evidence>
<gene>
    <name evidence="2" type="ORF">FRUB_02969</name>
</gene>
<organism evidence="2 3">
    <name type="scientific">Fimbriiglobus ruber</name>
    <dbReference type="NCBI Taxonomy" id="1908690"/>
    <lineage>
        <taxon>Bacteria</taxon>
        <taxon>Pseudomonadati</taxon>
        <taxon>Planctomycetota</taxon>
        <taxon>Planctomycetia</taxon>
        <taxon>Gemmatales</taxon>
        <taxon>Gemmataceae</taxon>
        <taxon>Fimbriiglobus</taxon>
    </lineage>
</organism>
<evidence type="ECO:0000256" key="1">
    <source>
        <dbReference type="SAM" id="Phobius"/>
    </source>
</evidence>
<accession>A0A225DPH0</accession>
<sequence length="70" mass="7835">MNTDKMYVTLESGGVRELDPMADMPRVCPQPWDVRNAFEIAVTSVGVLVAYVLFILVVVVRRRKQRGIAG</sequence>
<reference evidence="3" key="1">
    <citation type="submission" date="2017-06" db="EMBL/GenBank/DDBJ databases">
        <title>Genome analysis of Fimbriiglobus ruber SP5, the first member of the order Planctomycetales with confirmed chitinolytic capability.</title>
        <authorList>
            <person name="Ravin N.V."/>
            <person name="Rakitin A.L."/>
            <person name="Ivanova A.A."/>
            <person name="Beletsky A.V."/>
            <person name="Kulichevskaya I.S."/>
            <person name="Mardanov A.V."/>
            <person name="Dedysh S.N."/>
        </authorList>
    </citation>
    <scope>NUCLEOTIDE SEQUENCE [LARGE SCALE GENOMIC DNA]</scope>
    <source>
        <strain evidence="3">SP5</strain>
    </source>
</reference>
<dbReference type="RefSeq" id="WP_088254220.1">
    <property type="nucleotide sequence ID" value="NZ_NIDE01000004.1"/>
</dbReference>
<keyword evidence="1" id="KW-0812">Transmembrane</keyword>
<dbReference type="AlphaFoldDB" id="A0A225DPH0"/>